<feature type="region of interest" description="Disordered" evidence="1">
    <location>
        <begin position="16"/>
        <end position="56"/>
    </location>
</feature>
<evidence type="ECO:0000313" key="3">
    <source>
        <dbReference type="Proteomes" id="UP001054837"/>
    </source>
</evidence>
<comment type="caution">
    <text evidence="2">The sequence shown here is derived from an EMBL/GenBank/DDBJ whole genome shotgun (WGS) entry which is preliminary data.</text>
</comment>
<dbReference type="AlphaFoldDB" id="A0AAV4RDQ6"/>
<accession>A0AAV4RDQ6</accession>
<sequence>MCCHEWRKKVHNGFIGGVGGPMTTSQEVPPPAKASSATGGIPSHRQVLHHGHDEMSRCRKFLGAKKEKDDNS</sequence>
<protein>
    <submittedName>
        <fullName evidence="2">Uncharacterized protein</fullName>
    </submittedName>
</protein>
<proteinExistence type="predicted"/>
<organism evidence="2 3">
    <name type="scientific">Caerostris darwini</name>
    <dbReference type="NCBI Taxonomy" id="1538125"/>
    <lineage>
        <taxon>Eukaryota</taxon>
        <taxon>Metazoa</taxon>
        <taxon>Ecdysozoa</taxon>
        <taxon>Arthropoda</taxon>
        <taxon>Chelicerata</taxon>
        <taxon>Arachnida</taxon>
        <taxon>Araneae</taxon>
        <taxon>Araneomorphae</taxon>
        <taxon>Entelegynae</taxon>
        <taxon>Araneoidea</taxon>
        <taxon>Araneidae</taxon>
        <taxon>Caerostris</taxon>
    </lineage>
</organism>
<reference evidence="2 3" key="1">
    <citation type="submission" date="2021-06" db="EMBL/GenBank/DDBJ databases">
        <title>Caerostris darwini draft genome.</title>
        <authorList>
            <person name="Kono N."/>
            <person name="Arakawa K."/>
        </authorList>
    </citation>
    <scope>NUCLEOTIDE SEQUENCE [LARGE SCALE GENOMIC DNA]</scope>
</reference>
<dbReference type="EMBL" id="BPLQ01005872">
    <property type="protein sequence ID" value="GIY18198.1"/>
    <property type="molecule type" value="Genomic_DNA"/>
</dbReference>
<evidence type="ECO:0000313" key="2">
    <source>
        <dbReference type="EMBL" id="GIY18198.1"/>
    </source>
</evidence>
<keyword evidence="3" id="KW-1185">Reference proteome</keyword>
<evidence type="ECO:0000256" key="1">
    <source>
        <dbReference type="SAM" id="MobiDB-lite"/>
    </source>
</evidence>
<dbReference type="Proteomes" id="UP001054837">
    <property type="component" value="Unassembled WGS sequence"/>
</dbReference>
<name>A0AAV4RDQ6_9ARAC</name>
<gene>
    <name evidence="2" type="ORF">CDAR_40321</name>
</gene>